<proteinExistence type="predicted"/>
<dbReference type="InterPro" id="IPR002937">
    <property type="entry name" value="Amino_oxidase"/>
</dbReference>
<dbReference type="Gene3D" id="3.50.50.60">
    <property type="entry name" value="FAD/NAD(P)-binding domain"/>
    <property type="match status" value="1"/>
</dbReference>
<accession>A0ABN2HD57</accession>
<dbReference type="Pfam" id="PF01593">
    <property type="entry name" value="Amino_oxidase"/>
    <property type="match status" value="1"/>
</dbReference>
<evidence type="ECO:0000313" key="2">
    <source>
        <dbReference type="EMBL" id="GAA1685499.1"/>
    </source>
</evidence>
<dbReference type="Gene3D" id="3.90.660.20">
    <property type="entry name" value="Protoporphyrinogen oxidase, mitochondrial, domain 2"/>
    <property type="match status" value="1"/>
</dbReference>
<comment type="caution">
    <text evidence="2">The sequence shown here is derived from an EMBL/GenBank/DDBJ whole genome shotgun (WGS) entry which is preliminary data.</text>
</comment>
<feature type="domain" description="Amine oxidase" evidence="1">
    <location>
        <begin position="27"/>
        <end position="478"/>
    </location>
</feature>
<dbReference type="Gene3D" id="1.10.3110.10">
    <property type="entry name" value="protoporphyrinogen ix oxidase, domain 3"/>
    <property type="match status" value="1"/>
</dbReference>
<gene>
    <name evidence="2" type="ORF">GCM10009807_31650</name>
</gene>
<keyword evidence="3" id="KW-1185">Reference proteome</keyword>
<dbReference type="RefSeq" id="WP_344055974.1">
    <property type="nucleotide sequence ID" value="NZ_BAAAPK010000002.1"/>
</dbReference>
<evidence type="ECO:0000259" key="1">
    <source>
        <dbReference type="Pfam" id="PF01593"/>
    </source>
</evidence>
<dbReference type="InterPro" id="IPR036188">
    <property type="entry name" value="FAD/NAD-bd_sf"/>
</dbReference>
<dbReference type="PRINTS" id="PR00411">
    <property type="entry name" value="PNDRDTASEI"/>
</dbReference>
<dbReference type="Proteomes" id="UP001500596">
    <property type="component" value="Unassembled WGS sequence"/>
</dbReference>
<dbReference type="EMBL" id="BAAAPK010000002">
    <property type="protein sequence ID" value="GAA1685499.1"/>
    <property type="molecule type" value="Genomic_DNA"/>
</dbReference>
<dbReference type="PANTHER" id="PTHR42923">
    <property type="entry name" value="PROTOPORPHYRINOGEN OXIDASE"/>
    <property type="match status" value="1"/>
</dbReference>
<protein>
    <submittedName>
        <fullName evidence="2">Protoporphyrinogen oxidase</fullName>
    </submittedName>
</protein>
<dbReference type="PANTHER" id="PTHR42923:SF3">
    <property type="entry name" value="PROTOPORPHYRINOGEN OXIDASE"/>
    <property type="match status" value="1"/>
</dbReference>
<reference evidence="2 3" key="1">
    <citation type="journal article" date="2019" name="Int. J. Syst. Evol. Microbiol.">
        <title>The Global Catalogue of Microorganisms (GCM) 10K type strain sequencing project: providing services to taxonomists for standard genome sequencing and annotation.</title>
        <authorList>
            <consortium name="The Broad Institute Genomics Platform"/>
            <consortium name="The Broad Institute Genome Sequencing Center for Infectious Disease"/>
            <person name="Wu L."/>
            <person name="Ma J."/>
        </authorList>
    </citation>
    <scope>NUCLEOTIDE SEQUENCE [LARGE SCALE GENOMIC DNA]</scope>
    <source>
        <strain evidence="2 3">JCM 15575</strain>
    </source>
</reference>
<dbReference type="InterPro" id="IPR050464">
    <property type="entry name" value="Zeta_carotene_desat/Oxidored"/>
</dbReference>
<organism evidence="2 3">
    <name type="scientific">Microbacterium lacus</name>
    <dbReference type="NCBI Taxonomy" id="415217"/>
    <lineage>
        <taxon>Bacteria</taxon>
        <taxon>Bacillati</taxon>
        <taxon>Actinomycetota</taxon>
        <taxon>Actinomycetes</taxon>
        <taxon>Micrococcales</taxon>
        <taxon>Microbacteriaceae</taxon>
        <taxon>Microbacterium</taxon>
    </lineage>
</organism>
<dbReference type="SUPFAM" id="SSF51905">
    <property type="entry name" value="FAD/NAD(P)-binding domain"/>
    <property type="match status" value="1"/>
</dbReference>
<evidence type="ECO:0000313" key="3">
    <source>
        <dbReference type="Proteomes" id="UP001500596"/>
    </source>
</evidence>
<sequence length="494" mass="51010">MDADTSALDDLAAHAHDSHVVVIGGGIGGLVAALECAKVGIRVTLLEEDTALGGAIRTHELAGVRVDLGAEGWATRGGAVRRLVDELGLGGAVVPTAPRAEWIAGLPDGAAPVPGATLRGIPENPWDESVRRIIGWRGAWRAYLDRVRPPLTIGQERSLGKLVRTRMGEAVLERIVAPLSVGGFAIDPDDVDVEAVVPGLNAALTRTGSLAGAVMQLRADRASAAKKGRPADAGLESLDGGMSRLVDALEERLRALEVRIGTGTRVLGVQRAAGQWIIETDAGEDDDPVGPADQIVVATGAADAHRLLGALVPELAEPATTELEVVTLVVRSPALTAAPIATAVYSVPGREGAASVTDSTARWPWMQTGPDVHVLKVSFGGPGTRPATADLDDRAAAALALAQVSAARGVALDGDALLASHRGRYRQPDPVSALGHAERTEAARSAIHGVDGLAVVGAWLAGTGLAQVVPDAAHEAERVRRTALWGSPDERPLT</sequence>
<name>A0ABN2HD57_9MICO</name>